<evidence type="ECO:0000256" key="1">
    <source>
        <dbReference type="SAM" id="MobiDB-lite"/>
    </source>
</evidence>
<protein>
    <submittedName>
        <fullName evidence="2">Uncharacterized protein</fullName>
    </submittedName>
</protein>
<organism evidence="2 3">
    <name type="scientific">Porites evermanni</name>
    <dbReference type="NCBI Taxonomy" id="104178"/>
    <lineage>
        <taxon>Eukaryota</taxon>
        <taxon>Metazoa</taxon>
        <taxon>Cnidaria</taxon>
        <taxon>Anthozoa</taxon>
        <taxon>Hexacorallia</taxon>
        <taxon>Scleractinia</taxon>
        <taxon>Fungiina</taxon>
        <taxon>Poritidae</taxon>
        <taxon>Porites</taxon>
    </lineage>
</organism>
<sequence length="103" mass="11932">MDDDLESGYLSPGSDSSRSQTHRLHNNFMMLENKSNTVRIKFEFRGEKRIIPIPRPVILSELLVKVKTAYGQELTMNYVGNEVQTVHVTHSKFYKIIMACMLR</sequence>
<dbReference type="EMBL" id="CALNXI010002846">
    <property type="protein sequence ID" value="CAH3191078.1"/>
    <property type="molecule type" value="Genomic_DNA"/>
</dbReference>
<keyword evidence="3" id="KW-1185">Reference proteome</keyword>
<feature type="region of interest" description="Disordered" evidence="1">
    <location>
        <begin position="1"/>
        <end position="21"/>
    </location>
</feature>
<dbReference type="Proteomes" id="UP001159427">
    <property type="component" value="Unassembled WGS sequence"/>
</dbReference>
<comment type="caution">
    <text evidence="2">The sequence shown here is derived from an EMBL/GenBank/DDBJ whole genome shotgun (WGS) entry which is preliminary data.</text>
</comment>
<dbReference type="SUPFAM" id="SSF54277">
    <property type="entry name" value="CAD &amp; PB1 domains"/>
    <property type="match status" value="1"/>
</dbReference>
<evidence type="ECO:0000313" key="2">
    <source>
        <dbReference type="EMBL" id="CAH3191078.1"/>
    </source>
</evidence>
<name>A0ABN8SIK2_9CNID</name>
<accession>A0ABN8SIK2</accession>
<dbReference type="Gene3D" id="3.10.20.90">
    <property type="entry name" value="Phosphatidylinositol 3-kinase Catalytic Subunit, Chain A, domain 1"/>
    <property type="match status" value="1"/>
</dbReference>
<proteinExistence type="predicted"/>
<reference evidence="2 3" key="1">
    <citation type="submission" date="2022-05" db="EMBL/GenBank/DDBJ databases">
        <authorList>
            <consortium name="Genoscope - CEA"/>
            <person name="William W."/>
        </authorList>
    </citation>
    <scope>NUCLEOTIDE SEQUENCE [LARGE SCALE GENOMIC DNA]</scope>
</reference>
<gene>
    <name evidence="2" type="ORF">PEVE_00021260</name>
</gene>
<evidence type="ECO:0000313" key="3">
    <source>
        <dbReference type="Proteomes" id="UP001159427"/>
    </source>
</evidence>